<evidence type="ECO:0000313" key="2">
    <source>
        <dbReference type="EMBL" id="ACL25834.1"/>
    </source>
</evidence>
<dbReference type="eggNOG" id="COG2234">
    <property type="taxonomic scope" value="Bacteria"/>
</dbReference>
<proteinExistence type="predicted"/>
<keyword evidence="1" id="KW-0812">Transmembrane</keyword>
<dbReference type="KEGG" id="cag:Cagg_2974"/>
<dbReference type="EMBL" id="CP001337">
    <property type="protein sequence ID" value="ACL25834.1"/>
    <property type="molecule type" value="Genomic_DNA"/>
</dbReference>
<organism evidence="2 3">
    <name type="scientific">Chloroflexus aggregans (strain MD-66 / DSM 9485)</name>
    <dbReference type="NCBI Taxonomy" id="326427"/>
    <lineage>
        <taxon>Bacteria</taxon>
        <taxon>Bacillati</taxon>
        <taxon>Chloroflexota</taxon>
        <taxon>Chloroflexia</taxon>
        <taxon>Chloroflexales</taxon>
        <taxon>Chloroflexineae</taxon>
        <taxon>Chloroflexaceae</taxon>
        <taxon>Chloroflexus</taxon>
    </lineage>
</organism>
<reference evidence="2" key="1">
    <citation type="submission" date="2008-12" db="EMBL/GenBank/DDBJ databases">
        <title>Complete sequence of Chloroflexus aggregans DSM 9485.</title>
        <authorList>
            <consortium name="US DOE Joint Genome Institute"/>
            <person name="Lucas S."/>
            <person name="Copeland A."/>
            <person name="Lapidus A."/>
            <person name="Glavina del Rio T."/>
            <person name="Dalin E."/>
            <person name="Tice H."/>
            <person name="Pitluck S."/>
            <person name="Foster B."/>
            <person name="Larimer F."/>
            <person name="Land M."/>
            <person name="Hauser L."/>
            <person name="Kyrpides N."/>
            <person name="Mikhailova N."/>
            <person name="Bryant D."/>
            <person name="Richardson P."/>
        </authorList>
    </citation>
    <scope>NUCLEOTIDE SEQUENCE</scope>
    <source>
        <strain evidence="2">DSM 9485</strain>
    </source>
</reference>
<name>B8G6M5_CHLAD</name>
<keyword evidence="1" id="KW-0472">Membrane</keyword>
<gene>
    <name evidence="2" type="ordered locus">Cagg_2974</name>
</gene>
<dbReference type="OrthoDB" id="144829at2"/>
<dbReference type="RefSeq" id="WP_015941690.1">
    <property type="nucleotide sequence ID" value="NC_011831.1"/>
</dbReference>
<accession>B8G6M5</accession>
<protein>
    <recommendedName>
        <fullName evidence="4">Peptidase M28</fullName>
    </recommendedName>
</protein>
<feature type="transmembrane region" description="Helical" evidence="1">
    <location>
        <begin position="186"/>
        <end position="204"/>
    </location>
</feature>
<keyword evidence="1" id="KW-1133">Transmembrane helix</keyword>
<evidence type="ECO:0008006" key="4">
    <source>
        <dbReference type="Google" id="ProtNLM"/>
    </source>
</evidence>
<dbReference type="AlphaFoldDB" id="B8G6M5"/>
<dbReference type="STRING" id="326427.Cagg_2974"/>
<evidence type="ECO:0000313" key="3">
    <source>
        <dbReference type="Proteomes" id="UP000002508"/>
    </source>
</evidence>
<keyword evidence="3" id="KW-1185">Reference proteome</keyword>
<sequence>MPVQPFNPVGILAGLAEQLGPRRATSTAEAVAAAQINARLRQAGFSVDTRSLPAVDHPGVRFRPVAVWLIAVTVVSGWLPVAGSVLVLWLVAVLCADALATPLPVWRRQHMSQNIIAALPIAVTEIGTPSQPRWRLVIVAPLDTPPVWRGISHLIAPTTEGLLIRLVFTSLPLVSTATAAWPIWRWSLLIVALLGALGWLWATYRPIELMEPDGGIAALAALLIAGHHLHGLRHVEVWAVTIGAAYCDQHGIKTLLTRYPFDPRNTFVIGLGPLACGQLAIISRDGVLRHERADRFLYQLAMMADQTDPAIDLEPRTLAVRDELLAPFRQRHFRTLSIRAIADSRCEYDPSLAERAARLIGTIARTLDNEPER</sequence>
<dbReference type="Proteomes" id="UP000002508">
    <property type="component" value="Chromosome"/>
</dbReference>
<dbReference type="HOGENOM" id="CLU_703749_0_0_0"/>
<evidence type="ECO:0000256" key="1">
    <source>
        <dbReference type="SAM" id="Phobius"/>
    </source>
</evidence>